<accession>A0AC55DCQ6</accession>
<dbReference type="Proteomes" id="UP000694863">
    <property type="component" value="Unplaced"/>
</dbReference>
<name>A0AC55DCQ6_ECHTE</name>
<organism evidence="1 2">
    <name type="scientific">Echinops telfairi</name>
    <name type="common">Lesser hedgehog tenrec</name>
    <dbReference type="NCBI Taxonomy" id="9371"/>
    <lineage>
        <taxon>Eukaryota</taxon>
        <taxon>Metazoa</taxon>
        <taxon>Chordata</taxon>
        <taxon>Craniata</taxon>
        <taxon>Vertebrata</taxon>
        <taxon>Euteleostomi</taxon>
        <taxon>Mammalia</taxon>
        <taxon>Eutheria</taxon>
        <taxon>Afrotheria</taxon>
        <taxon>Tenrecidae</taxon>
        <taxon>Tenrecinae</taxon>
        <taxon>Echinops</taxon>
    </lineage>
</organism>
<protein>
    <submittedName>
        <fullName evidence="2">Cysteine-rich secretory protein LCCL domain-containing 2</fullName>
    </submittedName>
</protein>
<evidence type="ECO:0000313" key="1">
    <source>
        <dbReference type="Proteomes" id="UP000694863"/>
    </source>
</evidence>
<sequence>MSLALRRVIPWGLVLLVCGAQGFLLPNATQLERLLSRYQRDGHSRVRRAIPREDKEEILMLHNKLRGQVNPEASNMEYMSWDEELERSAAAWAQQCLWEHGPTSLLVSIGQNLAIHWGRYRSPGFHVQSWYDEVKDYTYPYPQECNPWCPERCSGPMCTHYTQIVWATTTRVGCAVHTCPRINVWGDLWENAVYLVCNYSPKMDGNTLTHFVWSEVAMWEETFNPTPETEETNEVETVPLPEETWVQPRAVRPTKPSRASVVSYMAQVVRCDTKLRDRCKGSTCNRYQCPAGCLNNKAKIFGTIFYESESSICRAAIHYGVIDDNGGLVDITRNGRVPFFVKSEKHGVESLSKYKASSSFTVSRVKVQDVDCYTTVAQLCPFEKPATHCPRVLCPANCKDQPSYWAPVFGSNIYTDSSSICRTAVHAGVIRDDLGGYVDLMPIDKKKNYVGSLRNGVQSESLRTPRDGKAFRIFAVRQ</sequence>
<gene>
    <name evidence="2" type="primary">CRISPLD2</name>
</gene>
<evidence type="ECO:0000313" key="2">
    <source>
        <dbReference type="RefSeq" id="XP_045149534.1"/>
    </source>
</evidence>
<reference evidence="2" key="1">
    <citation type="submission" date="2025-08" db="UniProtKB">
        <authorList>
            <consortium name="RefSeq"/>
        </authorList>
    </citation>
    <scope>IDENTIFICATION</scope>
</reference>
<dbReference type="RefSeq" id="XP_045149534.1">
    <property type="nucleotide sequence ID" value="XM_045293599.1"/>
</dbReference>
<keyword evidence="1" id="KW-1185">Reference proteome</keyword>
<proteinExistence type="predicted"/>